<dbReference type="PANTHER" id="PTHR22726:SF1">
    <property type="entry name" value="METALLOENDOPEPTIDASE OMA1, MITOCHONDRIAL"/>
    <property type="match status" value="1"/>
</dbReference>
<dbReference type="InterPro" id="IPR011990">
    <property type="entry name" value="TPR-like_helical_dom_sf"/>
</dbReference>
<keyword evidence="4" id="KW-0378">Hydrolase</keyword>
<keyword evidence="6" id="KW-0482">Metalloprotease</keyword>
<sequence>MSLRKAFLSLAAATIALGGSLAQAQGIRTLRDAEIEKFIDDYARPIFRAAGLAEDSIHIIIVNDGSFNAFAGGRYMGVNTGLLTIADTPNQVESVIAHEAGHLAGGHSARTGDAIAAASRPMLLGLILAAGAIAAGAPEAGIGLLGLGQTVGQANFLIYSRGQESTADQSSITYLDKLGHSSKGALEIWKKMRNSQIIRGRRINPYSQTHPMANVRLSALERRVLVSPYYDRKDSPEEIERLHYIQAKIYGFLHDPEIAFRKYPLTDQSGPAQYARAVAYYRTGLIDKGLNEIRKLTAAQPDNPYFHELEGQMLFEFGRAREAVGPHRRSTELLTDNALLRINLGRALLATGEYADREEAVREFKRALLLESDNSFGWFELARAYGAMNNETLAILATAESRYYAGAQHDANQFARRAIGKLRRGTPEWRQAADIILATQPEGGPPLPGGLTDEAPAPSKPTGDKKRGPDVPDPAFVGPQGF</sequence>
<dbReference type="Pfam" id="PF01435">
    <property type="entry name" value="Peptidase_M48"/>
    <property type="match status" value="1"/>
</dbReference>
<evidence type="ECO:0000256" key="2">
    <source>
        <dbReference type="ARBA" id="ARBA00022670"/>
    </source>
</evidence>
<name>A0A3B0SFK7_9ZZZZ</name>
<dbReference type="PANTHER" id="PTHR22726">
    <property type="entry name" value="METALLOENDOPEPTIDASE OMA1"/>
    <property type="match status" value="1"/>
</dbReference>
<reference evidence="9" key="1">
    <citation type="submission" date="2018-06" db="EMBL/GenBank/DDBJ databases">
        <authorList>
            <person name="Zhirakovskaya E."/>
        </authorList>
    </citation>
    <scope>NUCLEOTIDE SEQUENCE</scope>
</reference>
<evidence type="ECO:0000256" key="4">
    <source>
        <dbReference type="ARBA" id="ARBA00022801"/>
    </source>
</evidence>
<dbReference type="GO" id="GO:0016020">
    <property type="term" value="C:membrane"/>
    <property type="evidence" value="ECO:0007669"/>
    <property type="project" value="TreeGrafter"/>
</dbReference>
<evidence type="ECO:0000256" key="1">
    <source>
        <dbReference type="ARBA" id="ARBA00001947"/>
    </source>
</evidence>
<organism evidence="9">
    <name type="scientific">hydrothermal vent metagenome</name>
    <dbReference type="NCBI Taxonomy" id="652676"/>
    <lineage>
        <taxon>unclassified sequences</taxon>
        <taxon>metagenomes</taxon>
        <taxon>ecological metagenomes</taxon>
    </lineage>
</organism>
<feature type="domain" description="Peptidase M48" evidence="8">
    <location>
        <begin position="31"/>
        <end position="223"/>
    </location>
</feature>
<keyword evidence="2 9" id="KW-0645">Protease</keyword>
<dbReference type="EMBL" id="UOEH01000376">
    <property type="protein sequence ID" value="VAW02883.1"/>
    <property type="molecule type" value="Genomic_DNA"/>
</dbReference>
<dbReference type="AlphaFoldDB" id="A0A3B0SFK7"/>
<evidence type="ECO:0000313" key="9">
    <source>
        <dbReference type="EMBL" id="VAW02883.1"/>
    </source>
</evidence>
<dbReference type="Gene3D" id="1.25.40.10">
    <property type="entry name" value="Tetratricopeptide repeat domain"/>
    <property type="match status" value="1"/>
</dbReference>
<dbReference type="SUPFAM" id="SSF48452">
    <property type="entry name" value="TPR-like"/>
    <property type="match status" value="1"/>
</dbReference>
<gene>
    <name evidence="9" type="ORF">MNBD_ALPHA05-1947</name>
</gene>
<evidence type="ECO:0000256" key="7">
    <source>
        <dbReference type="SAM" id="MobiDB-lite"/>
    </source>
</evidence>
<evidence type="ECO:0000259" key="8">
    <source>
        <dbReference type="Pfam" id="PF01435"/>
    </source>
</evidence>
<dbReference type="GO" id="GO:0051603">
    <property type="term" value="P:proteolysis involved in protein catabolic process"/>
    <property type="evidence" value="ECO:0007669"/>
    <property type="project" value="TreeGrafter"/>
</dbReference>
<dbReference type="GO" id="GO:0004222">
    <property type="term" value="F:metalloendopeptidase activity"/>
    <property type="evidence" value="ECO:0007669"/>
    <property type="project" value="InterPro"/>
</dbReference>
<evidence type="ECO:0000256" key="3">
    <source>
        <dbReference type="ARBA" id="ARBA00022723"/>
    </source>
</evidence>
<dbReference type="Gene3D" id="3.30.2010.10">
    <property type="entry name" value="Metalloproteases ('zincins'), catalytic domain"/>
    <property type="match status" value="1"/>
</dbReference>
<keyword evidence="5" id="KW-0862">Zinc</keyword>
<evidence type="ECO:0000256" key="5">
    <source>
        <dbReference type="ARBA" id="ARBA00022833"/>
    </source>
</evidence>
<protein>
    <submittedName>
        <fullName evidence="9">Zn-dependent protease, contains TPR repeats</fullName>
    </submittedName>
</protein>
<feature type="region of interest" description="Disordered" evidence="7">
    <location>
        <begin position="439"/>
        <end position="482"/>
    </location>
</feature>
<evidence type="ECO:0000256" key="6">
    <source>
        <dbReference type="ARBA" id="ARBA00023049"/>
    </source>
</evidence>
<dbReference type="GO" id="GO:0046872">
    <property type="term" value="F:metal ion binding"/>
    <property type="evidence" value="ECO:0007669"/>
    <property type="project" value="UniProtKB-KW"/>
</dbReference>
<dbReference type="InterPro" id="IPR051156">
    <property type="entry name" value="Mito/Outer_Membr_Metalloprot"/>
</dbReference>
<dbReference type="InterPro" id="IPR001915">
    <property type="entry name" value="Peptidase_M48"/>
</dbReference>
<keyword evidence="3" id="KW-0479">Metal-binding</keyword>
<accession>A0A3B0SFK7</accession>
<dbReference type="CDD" id="cd07324">
    <property type="entry name" value="M48C_Oma1-like"/>
    <property type="match status" value="1"/>
</dbReference>
<comment type="cofactor">
    <cofactor evidence="1">
        <name>Zn(2+)</name>
        <dbReference type="ChEBI" id="CHEBI:29105"/>
    </cofactor>
</comment>
<proteinExistence type="predicted"/>